<dbReference type="Gene3D" id="1.10.10.10">
    <property type="entry name" value="Winged helix-like DNA-binding domain superfamily/Winged helix DNA-binding domain"/>
    <property type="match status" value="1"/>
</dbReference>
<protein>
    <recommendedName>
        <fullName evidence="5">RNA polymerase sigma factor 70 region 4 type 2 domain-containing protein</fullName>
    </recommendedName>
</protein>
<comment type="caution">
    <text evidence="6">The sequence shown here is derived from an EMBL/GenBank/DDBJ whole genome shotgun (WGS) entry which is preliminary data.</text>
</comment>
<dbReference type="InterPro" id="IPR039425">
    <property type="entry name" value="RNA_pol_sigma-70-like"/>
</dbReference>
<accession>A0A5J4S368</accession>
<dbReference type="GO" id="GO:0016987">
    <property type="term" value="F:sigma factor activity"/>
    <property type="evidence" value="ECO:0007669"/>
    <property type="project" value="UniProtKB-KW"/>
</dbReference>
<dbReference type="GO" id="GO:0003677">
    <property type="term" value="F:DNA binding"/>
    <property type="evidence" value="ECO:0007669"/>
    <property type="project" value="InterPro"/>
</dbReference>
<evidence type="ECO:0000259" key="5">
    <source>
        <dbReference type="Pfam" id="PF08281"/>
    </source>
</evidence>
<dbReference type="Pfam" id="PF08281">
    <property type="entry name" value="Sigma70_r4_2"/>
    <property type="match status" value="1"/>
</dbReference>
<dbReference type="SUPFAM" id="SSF88659">
    <property type="entry name" value="Sigma3 and sigma4 domains of RNA polymerase sigma factors"/>
    <property type="match status" value="1"/>
</dbReference>
<dbReference type="PANTHER" id="PTHR43133:SF46">
    <property type="entry name" value="RNA POLYMERASE SIGMA-70 FACTOR ECF SUBFAMILY"/>
    <property type="match status" value="1"/>
</dbReference>
<dbReference type="NCBIfam" id="TIGR02937">
    <property type="entry name" value="sigma70-ECF"/>
    <property type="match status" value="1"/>
</dbReference>
<dbReference type="InterPro" id="IPR036388">
    <property type="entry name" value="WH-like_DNA-bd_sf"/>
</dbReference>
<evidence type="ECO:0000256" key="1">
    <source>
        <dbReference type="ARBA" id="ARBA00010641"/>
    </source>
</evidence>
<comment type="similarity">
    <text evidence="1">Belongs to the sigma-70 factor family. ECF subfamily.</text>
</comment>
<keyword evidence="4" id="KW-0804">Transcription</keyword>
<dbReference type="InterPro" id="IPR013249">
    <property type="entry name" value="RNA_pol_sigma70_r4_t2"/>
</dbReference>
<evidence type="ECO:0000256" key="2">
    <source>
        <dbReference type="ARBA" id="ARBA00023015"/>
    </source>
</evidence>
<dbReference type="AlphaFoldDB" id="A0A5J4S368"/>
<sequence length="224" mass="26413">MLNDKYSLHLRKFVGDEKTSLVLLFMKEREERIISLLKQGDSQAYKYIYDCYYVLLCKIAYAFLKDDFLAETVVGDTIFHLFEKREEICITTSLRNYLIQTVRKRCINYMNLEWNKRSINFSIMNSQPSQEWLLLHAEADDHPLAMLLEKELDQEIQAAIERLPIATRAVFRLSRFKEMSYEEIADELAISVNTVKYHIKKALSLLKNDLGKYLFLLAGIFLYP</sequence>
<organism evidence="6">
    <name type="scientific">termite gut metagenome</name>
    <dbReference type="NCBI Taxonomy" id="433724"/>
    <lineage>
        <taxon>unclassified sequences</taxon>
        <taxon>metagenomes</taxon>
        <taxon>organismal metagenomes</taxon>
    </lineage>
</organism>
<dbReference type="PANTHER" id="PTHR43133">
    <property type="entry name" value="RNA POLYMERASE ECF-TYPE SIGMA FACTO"/>
    <property type="match status" value="1"/>
</dbReference>
<evidence type="ECO:0000256" key="4">
    <source>
        <dbReference type="ARBA" id="ARBA00023163"/>
    </source>
</evidence>
<dbReference type="NCBIfam" id="TIGR02985">
    <property type="entry name" value="Sig70_bacteroi1"/>
    <property type="match status" value="1"/>
</dbReference>
<gene>
    <name evidence="6" type="ORF">EZS27_011577</name>
</gene>
<keyword evidence="2" id="KW-0805">Transcription regulation</keyword>
<feature type="domain" description="RNA polymerase sigma factor 70 region 4 type 2" evidence="5">
    <location>
        <begin position="154"/>
        <end position="204"/>
    </location>
</feature>
<dbReference type="Gene3D" id="1.10.1740.10">
    <property type="match status" value="1"/>
</dbReference>
<dbReference type="InterPro" id="IPR014327">
    <property type="entry name" value="RNA_pol_sigma70_bacteroid"/>
</dbReference>
<dbReference type="GO" id="GO:0006352">
    <property type="term" value="P:DNA-templated transcription initiation"/>
    <property type="evidence" value="ECO:0007669"/>
    <property type="project" value="InterPro"/>
</dbReference>
<reference evidence="6" key="1">
    <citation type="submission" date="2019-03" db="EMBL/GenBank/DDBJ databases">
        <title>Single cell metagenomics reveals metabolic interactions within the superorganism composed of flagellate Streblomastix strix and complex community of Bacteroidetes bacteria on its surface.</title>
        <authorList>
            <person name="Treitli S.C."/>
            <person name="Kolisko M."/>
            <person name="Husnik F."/>
            <person name="Keeling P."/>
            <person name="Hampl V."/>
        </authorList>
    </citation>
    <scope>NUCLEOTIDE SEQUENCE</scope>
    <source>
        <strain evidence="6">STM</strain>
    </source>
</reference>
<evidence type="ECO:0000256" key="3">
    <source>
        <dbReference type="ARBA" id="ARBA00023082"/>
    </source>
</evidence>
<dbReference type="InterPro" id="IPR014284">
    <property type="entry name" value="RNA_pol_sigma-70_dom"/>
</dbReference>
<proteinExistence type="inferred from homology"/>
<dbReference type="EMBL" id="SNRY01000451">
    <property type="protein sequence ID" value="KAA6340559.1"/>
    <property type="molecule type" value="Genomic_DNA"/>
</dbReference>
<dbReference type="InterPro" id="IPR013325">
    <property type="entry name" value="RNA_pol_sigma_r2"/>
</dbReference>
<name>A0A5J4S368_9ZZZZ</name>
<dbReference type="CDD" id="cd06171">
    <property type="entry name" value="Sigma70_r4"/>
    <property type="match status" value="1"/>
</dbReference>
<dbReference type="InterPro" id="IPR013324">
    <property type="entry name" value="RNA_pol_sigma_r3/r4-like"/>
</dbReference>
<keyword evidence="3" id="KW-0731">Sigma factor</keyword>
<evidence type="ECO:0000313" key="6">
    <source>
        <dbReference type="EMBL" id="KAA6340559.1"/>
    </source>
</evidence>
<dbReference type="SUPFAM" id="SSF88946">
    <property type="entry name" value="Sigma2 domain of RNA polymerase sigma factors"/>
    <property type="match status" value="1"/>
</dbReference>